<keyword evidence="5" id="KW-0547">Nucleotide-binding</keyword>
<dbReference type="Gene3D" id="3.40.1190.10">
    <property type="entry name" value="Mur-like, catalytic domain"/>
    <property type="match status" value="1"/>
</dbReference>
<evidence type="ECO:0000259" key="7">
    <source>
        <dbReference type="Pfam" id="PF08245"/>
    </source>
</evidence>
<evidence type="ECO:0000256" key="1">
    <source>
        <dbReference type="ARBA" id="ARBA00004496"/>
    </source>
</evidence>
<name>A0A368C7K0_9GAMM</name>
<keyword evidence="4 8" id="KW-0436">Ligase</keyword>
<dbReference type="InterPro" id="IPR013221">
    <property type="entry name" value="Mur_ligase_cen"/>
</dbReference>
<dbReference type="GO" id="GO:0008360">
    <property type="term" value="P:regulation of cell shape"/>
    <property type="evidence" value="ECO:0007669"/>
    <property type="project" value="InterPro"/>
</dbReference>
<dbReference type="SUPFAM" id="SSF53623">
    <property type="entry name" value="MurD-like peptide ligases, catalytic domain"/>
    <property type="match status" value="1"/>
</dbReference>
<feature type="domain" description="Mur ligase central" evidence="7">
    <location>
        <begin position="92"/>
        <end position="188"/>
    </location>
</feature>
<dbReference type="InterPro" id="IPR036615">
    <property type="entry name" value="Mur_ligase_C_dom_sf"/>
</dbReference>
<dbReference type="InterPro" id="IPR005762">
    <property type="entry name" value="MurD"/>
</dbReference>
<dbReference type="AlphaFoldDB" id="A0A368C7K0"/>
<evidence type="ECO:0000256" key="3">
    <source>
        <dbReference type="ARBA" id="ARBA00022490"/>
    </source>
</evidence>
<dbReference type="GO" id="GO:0051301">
    <property type="term" value="P:cell division"/>
    <property type="evidence" value="ECO:0007669"/>
    <property type="project" value="InterPro"/>
</dbReference>
<evidence type="ECO:0000256" key="6">
    <source>
        <dbReference type="ARBA" id="ARBA00022840"/>
    </source>
</evidence>
<dbReference type="GO" id="GO:0008764">
    <property type="term" value="F:UDP-N-acetylmuramoylalanine-D-glutamate ligase activity"/>
    <property type="evidence" value="ECO:0007669"/>
    <property type="project" value="InterPro"/>
</dbReference>
<dbReference type="Pfam" id="PF08245">
    <property type="entry name" value="Mur_ligase_M"/>
    <property type="match status" value="1"/>
</dbReference>
<dbReference type="InterPro" id="IPR036565">
    <property type="entry name" value="Mur-like_cat_sf"/>
</dbReference>
<dbReference type="GO" id="GO:0005737">
    <property type="term" value="C:cytoplasm"/>
    <property type="evidence" value="ECO:0007669"/>
    <property type="project" value="UniProtKB-SubCell"/>
</dbReference>
<dbReference type="PANTHER" id="PTHR43692:SF1">
    <property type="entry name" value="UDP-N-ACETYLMURAMOYLALANINE--D-GLUTAMATE LIGASE"/>
    <property type="match status" value="1"/>
</dbReference>
<evidence type="ECO:0000256" key="5">
    <source>
        <dbReference type="ARBA" id="ARBA00022741"/>
    </source>
</evidence>
<comment type="caution">
    <text evidence="8">The sequence shown here is derived from an EMBL/GenBank/DDBJ whole genome shotgun (WGS) entry which is preliminary data.</text>
</comment>
<dbReference type="Gene3D" id="3.90.190.20">
    <property type="entry name" value="Mur ligase, C-terminal domain"/>
    <property type="match status" value="1"/>
</dbReference>
<accession>A0A368C7K0</accession>
<comment type="pathway">
    <text evidence="2">Cell wall biogenesis; peptidoglycan biosynthesis.</text>
</comment>
<gene>
    <name evidence="8" type="ORF">DBW92_00600</name>
</gene>
<comment type="subcellular location">
    <subcellularLocation>
        <location evidence="1">Cytoplasm</location>
    </subcellularLocation>
</comment>
<evidence type="ECO:0000256" key="4">
    <source>
        <dbReference type="ARBA" id="ARBA00022598"/>
    </source>
</evidence>
<reference evidence="8 9" key="1">
    <citation type="journal article" date="2018" name="Microbiome">
        <title>Fine metagenomic profile of the Mediterranean stratified and mixed water columns revealed by assembly and recruitment.</title>
        <authorList>
            <person name="Haro-Moreno J.M."/>
            <person name="Lopez-Perez M."/>
            <person name="De La Torre J.R."/>
            <person name="Picazo A."/>
            <person name="Camacho A."/>
            <person name="Rodriguez-Valera F."/>
        </authorList>
    </citation>
    <scope>NUCLEOTIDE SEQUENCE [LARGE SCALE GENOMIC DNA]</scope>
    <source>
        <strain evidence="8">MED-G78</strain>
    </source>
</reference>
<dbReference type="GO" id="GO:0005524">
    <property type="term" value="F:ATP binding"/>
    <property type="evidence" value="ECO:0007669"/>
    <property type="project" value="UniProtKB-KW"/>
</dbReference>
<evidence type="ECO:0000313" key="8">
    <source>
        <dbReference type="EMBL" id="RCL45471.1"/>
    </source>
</evidence>
<dbReference type="SUPFAM" id="SSF53244">
    <property type="entry name" value="MurD-like peptide ligases, peptide-binding domain"/>
    <property type="match status" value="1"/>
</dbReference>
<organism evidence="8 9">
    <name type="scientific">SAR86 cluster bacterium</name>
    <dbReference type="NCBI Taxonomy" id="2030880"/>
    <lineage>
        <taxon>Bacteria</taxon>
        <taxon>Pseudomonadati</taxon>
        <taxon>Pseudomonadota</taxon>
        <taxon>Gammaproteobacteria</taxon>
        <taxon>SAR86 cluster</taxon>
    </lineage>
</organism>
<sequence>MKSLIYGYGITGKSFEKYLIRNNIEYDIYDDDKSLYISDRFTSELNQNWDVIYYSPGITKKNIQKLKSLKYKFIKTDIEIFCSENSSIKIGVTGTNRKSTTCFHLFQLLSKKFKVNLIGNIGEPVLNHLKDGADYSIIELSSQQLDKLESIELDYGVLLNIAPDHIDYHGSFEEYKQVKKRILEAQKSSFENDPFELYKWITGEEAEPMDLSDLPFRFQMISKSIINDSKSTNMHSLEYAIEKANKYFKNSSYHLIVCGNPEKEGYRKFSAKGPKNIFIIGKHALDIDKCIDHRNKFIFKNLNEALLKISNETSQNILFSPGFPSGNDFKNFEDRGIFFNESVKKTLSNDI</sequence>
<dbReference type="Proteomes" id="UP000252915">
    <property type="component" value="Unassembled WGS sequence"/>
</dbReference>
<dbReference type="EMBL" id="QOPI01000002">
    <property type="protein sequence ID" value="RCL45471.1"/>
    <property type="molecule type" value="Genomic_DNA"/>
</dbReference>
<evidence type="ECO:0000256" key="2">
    <source>
        <dbReference type="ARBA" id="ARBA00004752"/>
    </source>
</evidence>
<keyword evidence="6" id="KW-0067">ATP-binding</keyword>
<proteinExistence type="predicted"/>
<evidence type="ECO:0000313" key="9">
    <source>
        <dbReference type="Proteomes" id="UP000252915"/>
    </source>
</evidence>
<keyword evidence="3" id="KW-0963">Cytoplasm</keyword>
<protein>
    <submittedName>
        <fullName evidence="8">UDP-N-acetylmuramoylalanine--D-glutamate ligase</fullName>
    </submittedName>
</protein>
<dbReference type="PANTHER" id="PTHR43692">
    <property type="entry name" value="UDP-N-ACETYLMURAMOYLALANINE--D-GLUTAMATE LIGASE"/>
    <property type="match status" value="1"/>
</dbReference>